<comment type="caution">
    <text evidence="1">The sequence shown here is derived from an EMBL/GenBank/DDBJ whole genome shotgun (WGS) entry which is preliminary data.</text>
</comment>
<accession>A0ABS5JCI8</accession>
<proteinExistence type="predicted"/>
<evidence type="ECO:0000313" key="1">
    <source>
        <dbReference type="EMBL" id="MBS0967679.1"/>
    </source>
</evidence>
<reference evidence="2" key="1">
    <citation type="submission" date="2023-07" db="EMBL/GenBank/DDBJ databases">
        <title>Genome-inferred correspondence between phylogeny and metabolic traits in the wild Drosophila gut microbiome.</title>
        <authorList>
            <person name="Bueno E."/>
            <person name="Blow F."/>
            <person name="Douglas A.E."/>
        </authorList>
    </citation>
    <scope>NUCLEOTIDE SEQUENCE [LARGE SCALE GENOMIC DNA]</scope>
    <source>
        <strain evidence="2">JGM97</strain>
    </source>
</reference>
<dbReference type="Proteomes" id="UP000680634">
    <property type="component" value="Unassembled WGS sequence"/>
</dbReference>
<name>A0ABS5JCI8_9GAMM</name>
<keyword evidence="2" id="KW-1185">Reference proteome</keyword>
<organism evidence="1 2">
    <name type="scientific">Nissabacter archeti</name>
    <dbReference type="NCBI Taxonomy" id="1917880"/>
    <lineage>
        <taxon>Bacteria</taxon>
        <taxon>Pseudomonadati</taxon>
        <taxon>Pseudomonadota</taxon>
        <taxon>Gammaproteobacteria</taxon>
        <taxon>Enterobacterales</taxon>
        <taxon>Yersiniaceae</taxon>
        <taxon>Nissabacter</taxon>
    </lineage>
</organism>
<dbReference type="RefSeq" id="WP_212588710.1">
    <property type="nucleotide sequence ID" value="NZ_JAERKB010000001.1"/>
</dbReference>
<protein>
    <submittedName>
        <fullName evidence="1">Uncharacterized protein</fullName>
    </submittedName>
</protein>
<sequence>MIKEFNFHVNADASTKESTANELMAIKAALGFILAKLPPDAQADVVQNMINLPSKEAKDLGSILNQFRNLHLPD</sequence>
<dbReference type="EMBL" id="JAERKB010000001">
    <property type="protein sequence ID" value="MBS0967679.1"/>
    <property type="molecule type" value="Genomic_DNA"/>
</dbReference>
<evidence type="ECO:0000313" key="2">
    <source>
        <dbReference type="Proteomes" id="UP000680634"/>
    </source>
</evidence>
<gene>
    <name evidence="1" type="ORF">JK232_02115</name>
</gene>